<keyword evidence="1" id="KW-0862">Zinc</keyword>
<keyword evidence="1" id="KW-0479">Metal-binding</keyword>
<dbReference type="InterPro" id="IPR041916">
    <property type="entry name" value="Anti_sigma_zinc_sf"/>
</dbReference>
<dbReference type="EMBL" id="CBXV010000008">
    <property type="protein sequence ID" value="CDM66273.1"/>
    <property type="molecule type" value="Genomic_DNA"/>
</dbReference>
<dbReference type="OrthoDB" id="1112758at2"/>
<dbReference type="AlphaFoldDB" id="A0A0B6WYC6"/>
<dbReference type="GO" id="GO:0008270">
    <property type="term" value="F:zinc ion binding"/>
    <property type="evidence" value="ECO:0007669"/>
    <property type="project" value="UniProtKB-KW"/>
</dbReference>
<accession>A0A0B6WYC6</accession>
<dbReference type="RefSeq" id="WP_041977452.1">
    <property type="nucleotide sequence ID" value="NZ_CBXV010000008.1"/>
</dbReference>
<evidence type="ECO:0000313" key="2">
    <source>
        <dbReference type="Proteomes" id="UP000031518"/>
    </source>
</evidence>
<proteinExistence type="predicted"/>
<sequence>MRPFKTAAFCKQRTCPSTDALLSYINDALSPEEGAEIAKHVSTCDFCGAELHLLKRFPPKSRTAADNCQQNPIPLYLRIYAERQLRPEAELVVSRSHLLEFSEHDSLILLET</sequence>
<protein>
    <submittedName>
        <fullName evidence="1">Putative zinc-finger</fullName>
    </submittedName>
</protein>
<keyword evidence="1" id="KW-0863">Zinc-finger</keyword>
<name>A0A0B6WYC6_9BACT</name>
<dbReference type="Proteomes" id="UP000031518">
    <property type="component" value="Unassembled WGS sequence"/>
</dbReference>
<reference evidence="1 2" key="2">
    <citation type="submission" date="2015-01" db="EMBL/GenBank/DDBJ databases">
        <title>Complete genome sequence of Pyrinomonas methylaliphatogenes type strain K22T.</title>
        <authorList>
            <person name="Lee K.C.Y."/>
            <person name="Power J.F."/>
            <person name="Dunfield P.F."/>
            <person name="Morgan X.C."/>
            <person name="Huttenhower C."/>
            <person name="Stott M.B."/>
        </authorList>
    </citation>
    <scope>NUCLEOTIDE SEQUENCE [LARGE SCALE GENOMIC DNA]</scope>
    <source>
        <strain evidence="1 2">K22</strain>
    </source>
</reference>
<evidence type="ECO:0000313" key="1">
    <source>
        <dbReference type="EMBL" id="CDM66273.1"/>
    </source>
</evidence>
<keyword evidence="2" id="KW-1185">Reference proteome</keyword>
<organism evidence="1 2">
    <name type="scientific">Pyrinomonas methylaliphatogenes</name>
    <dbReference type="NCBI Taxonomy" id="454194"/>
    <lineage>
        <taxon>Bacteria</taxon>
        <taxon>Pseudomonadati</taxon>
        <taxon>Acidobacteriota</taxon>
        <taxon>Blastocatellia</taxon>
        <taxon>Blastocatellales</taxon>
        <taxon>Pyrinomonadaceae</taxon>
        <taxon>Pyrinomonas</taxon>
    </lineage>
</organism>
<gene>
    <name evidence="1" type="ORF">PYK22_02293</name>
</gene>
<reference evidence="1 2" key="1">
    <citation type="submission" date="2013-12" db="EMBL/GenBank/DDBJ databases">
        <authorList>
            <person name="Stott M."/>
        </authorList>
    </citation>
    <scope>NUCLEOTIDE SEQUENCE [LARGE SCALE GENOMIC DNA]</scope>
    <source>
        <strain evidence="1 2">K22</strain>
    </source>
</reference>
<dbReference type="Gene3D" id="1.10.10.1320">
    <property type="entry name" value="Anti-sigma factor, zinc-finger domain"/>
    <property type="match status" value="1"/>
</dbReference>